<dbReference type="PANTHER" id="PTHR43986:SF1">
    <property type="entry name" value="ELONGATION FACTOR 1-GAMMA"/>
    <property type="match status" value="1"/>
</dbReference>
<accession>A0A0X8HWA1</accession>
<dbReference type="EMBL" id="CP014248">
    <property type="protein sequence ID" value="AMD22583.1"/>
    <property type="molecule type" value="Genomic_DNA"/>
</dbReference>
<organism evidence="4 5">
    <name type="scientific">Eremothecium sinecaudum</name>
    <dbReference type="NCBI Taxonomy" id="45286"/>
    <lineage>
        <taxon>Eukaryota</taxon>
        <taxon>Fungi</taxon>
        <taxon>Dikarya</taxon>
        <taxon>Ascomycota</taxon>
        <taxon>Saccharomycotina</taxon>
        <taxon>Saccharomycetes</taxon>
        <taxon>Saccharomycetales</taxon>
        <taxon>Saccharomycetaceae</taxon>
        <taxon>Eremothecium</taxon>
    </lineage>
</organism>
<dbReference type="SUPFAM" id="SSF47616">
    <property type="entry name" value="GST C-terminal domain-like"/>
    <property type="match status" value="1"/>
</dbReference>
<dbReference type="PROSITE" id="PS50404">
    <property type="entry name" value="GST_NTER"/>
    <property type="match status" value="1"/>
</dbReference>
<keyword evidence="5" id="KW-1185">Reference proteome</keyword>
<dbReference type="PROSITE" id="PS50405">
    <property type="entry name" value="GST_CTER"/>
    <property type="match status" value="1"/>
</dbReference>
<dbReference type="SUPFAM" id="SSF52833">
    <property type="entry name" value="Thioredoxin-like"/>
    <property type="match status" value="1"/>
</dbReference>
<dbReference type="InterPro" id="IPR050802">
    <property type="entry name" value="EF-GSTs"/>
</dbReference>
<dbReference type="OrthoDB" id="249703at2759"/>
<gene>
    <name evidence="4" type="ORF">AW171_hschr84632</name>
</gene>
<feature type="domain" description="GST N-terminal" evidence="2">
    <location>
        <begin position="1"/>
        <end position="76"/>
    </location>
</feature>
<dbReference type="GO" id="GO:0006414">
    <property type="term" value="P:translational elongation"/>
    <property type="evidence" value="ECO:0007669"/>
    <property type="project" value="TreeGrafter"/>
</dbReference>
<evidence type="ECO:0000313" key="5">
    <source>
        <dbReference type="Proteomes" id="UP000243052"/>
    </source>
</evidence>
<evidence type="ECO:0000256" key="1">
    <source>
        <dbReference type="RuleBase" id="RU003494"/>
    </source>
</evidence>
<dbReference type="InterPro" id="IPR004045">
    <property type="entry name" value="Glutathione_S-Trfase_N"/>
</dbReference>
<proteinExistence type="inferred from homology"/>
<comment type="similarity">
    <text evidence="1">Belongs to the GST superfamily.</text>
</comment>
<dbReference type="InterPro" id="IPR004046">
    <property type="entry name" value="GST_C"/>
</dbReference>
<sequence>MSVLYVNKRIRCLVPKLLVSHLGLKVEIRDPDQYLEEWSKNFPLRKVPCLITATGAKLTEVIPIMIYLLKTSPDYKTRERLLHTSDLSKHTLILMYLSLANTDFCINMATMLTQIKGEKPYDKNSFEEASKNLDAITDVYEKRLSNINYLAETEEATLADLFTAAIFRRCFEFFYGAEWRNNHPAITKWFYDVIELPIMSPYYQDFKACDIAMAVPAISDGSKPEKKR</sequence>
<dbReference type="RefSeq" id="XP_017989579.1">
    <property type="nucleotide sequence ID" value="XM_018134149.1"/>
</dbReference>
<dbReference type="GeneID" id="28725942"/>
<dbReference type="STRING" id="45286.A0A0X8HWA1"/>
<dbReference type="PANTHER" id="PTHR43986">
    <property type="entry name" value="ELONGATION FACTOR 1-GAMMA"/>
    <property type="match status" value="1"/>
</dbReference>
<dbReference type="Gene3D" id="1.20.1050.10">
    <property type="match status" value="1"/>
</dbReference>
<dbReference type="Gene3D" id="3.40.30.10">
    <property type="entry name" value="Glutaredoxin"/>
    <property type="match status" value="1"/>
</dbReference>
<dbReference type="Proteomes" id="UP000243052">
    <property type="component" value="Chromosome viii"/>
</dbReference>
<evidence type="ECO:0000259" key="2">
    <source>
        <dbReference type="PROSITE" id="PS50404"/>
    </source>
</evidence>
<dbReference type="AlphaFoldDB" id="A0A0X8HWA1"/>
<name>A0A0X8HWA1_9SACH</name>
<reference evidence="4 5" key="1">
    <citation type="submission" date="2016-01" db="EMBL/GenBank/DDBJ databases">
        <title>Genome sequence of the yeast Holleya sinecauda.</title>
        <authorList>
            <person name="Dietrich F.S."/>
        </authorList>
    </citation>
    <scope>NUCLEOTIDE SEQUENCE [LARGE SCALE GENOMIC DNA]</scope>
    <source>
        <strain evidence="4 5">ATCC 58844</strain>
    </source>
</reference>
<dbReference type="Pfam" id="PF02798">
    <property type="entry name" value="GST_N"/>
    <property type="match status" value="1"/>
</dbReference>
<dbReference type="CDD" id="cd03181">
    <property type="entry name" value="GST_C_EF1Bgamma_like"/>
    <property type="match status" value="1"/>
</dbReference>
<feature type="domain" description="GST C-terminal" evidence="3">
    <location>
        <begin position="86"/>
        <end position="217"/>
    </location>
</feature>
<dbReference type="InterPro" id="IPR036282">
    <property type="entry name" value="Glutathione-S-Trfase_C_sf"/>
</dbReference>
<evidence type="ECO:0000313" key="4">
    <source>
        <dbReference type="EMBL" id="AMD22583.1"/>
    </source>
</evidence>
<evidence type="ECO:0000259" key="3">
    <source>
        <dbReference type="PROSITE" id="PS50405"/>
    </source>
</evidence>
<protein>
    <submittedName>
        <fullName evidence="4">HHL187Cp</fullName>
    </submittedName>
</protein>
<dbReference type="GO" id="GO:0005737">
    <property type="term" value="C:cytoplasm"/>
    <property type="evidence" value="ECO:0007669"/>
    <property type="project" value="TreeGrafter"/>
</dbReference>
<dbReference type="GO" id="GO:0005634">
    <property type="term" value="C:nucleus"/>
    <property type="evidence" value="ECO:0007669"/>
    <property type="project" value="TreeGrafter"/>
</dbReference>
<dbReference type="InterPro" id="IPR036249">
    <property type="entry name" value="Thioredoxin-like_sf"/>
</dbReference>
<dbReference type="Pfam" id="PF00043">
    <property type="entry name" value="GST_C"/>
    <property type="match status" value="1"/>
</dbReference>
<dbReference type="InterPro" id="IPR010987">
    <property type="entry name" value="Glutathione-S-Trfase_C-like"/>
</dbReference>